<proteinExistence type="predicted"/>
<comment type="caution">
    <text evidence="1">The sequence shown here is derived from an EMBL/GenBank/DDBJ whole genome shotgun (WGS) entry which is preliminary data.</text>
</comment>
<sequence>MASQVLVYPPHVYQTQTSAFCSVKKLKVEPNNCVYHERAFPLTFLNGRTLGVGQPTKFAPTYKTRDFAGGRHRGDFPVQTVAVQGVQRQPTSAAAHHQERGVPLQGKEPKHLEKGRSSGGATGASGGVRGEDNGSSGGEGVAGGGADEDKEEDNCSSNLPDGSQRCGLKRKSEELENQGNAMQIVEDLSMLPAMLQTNVGNPPVGVPAAVAAGPVKQGGGTGNGDGDYQLVQHEVLCSMKNTYEVLDFLGRGTFGQVVKCWKRGTGEVVAVKILKNHPSYARQGQIEVGILARLSGENADEHNLVRAFECFQHRNHTCLVFEMLEQNLYDFLKQNKFSPLPLKVIRPILQQVATALKKLKAMGLIHADLKPENIMLVDPVRQPYRVKVIDFGSASHVSKAVCSTYLQSRYYRAPEIILGLPFCEAIDMWSLGCVIAELFLGWPLYPGALEYDQIRYISQTQGLPGENLLNLGTKTSRFFCRESDSPYAAWRLKSTEEHEAETGMKSKEARKYIFSCLDDIVHVNLVMNLEGSDLLAEKVDRGEFVLLLKKMLWIDAEKRIVPGEVLNHPFVTMQHLLDFPHSNHVKSCFHIMDVCRPRPGTYDGVNRNKASFTRPATTSAPNLTVPYSKMAAVHTQPLAPSAPSVMHPAISLQTGSAQFGDSFQQALIICPPTIQGLPPNPNKPAGYSVRMESTVPLVTQAPAIQPLQIRPGVITQQAWSNRAQQILVPAWQQVTPVASDSMAGPQRLADWGKVRPHGNHYSSILPHPQPLLANHMTAMSAHQPISIGIAHVVWPQPAANKRNKPCANRTNFSHNSNTHTSACHSPKTTDGRKRTEEVEGQCPETEDCVVEAESQAESQEEEEEPACCKVEVEVEAESNGLGVSEKQRQAVTADTPSPAGSVISISSDEEDDEEEPGAQRHSVECKGSPECEACRSTLNMERVCSLSSPDSSLSTSSSASVQSSTSPCKRPNSMSEDERESGCDTVDGSPASDSSGRADSPFLESRFIADGNQNCKSHVSAETEMSKAPVRTMVVPPMRVQNNNNEPTARTEPSCQLKGRIGSFRQLHHSTPLLNRPQKLILPSQQSQPPPPPPPPPFGQLQHPASSHTEWNGNYSHRRPHAFIPPTVHGHAFTLPHGSPTHSTAHPPAPPLGIVHPHAQPALLSYPPSAPLVPTGPMSHLLPSPGTTRSHVLLSHPARHLVHQVSVGISARLLPSPTLHPQGQFKPIFPSHSYIASPAYAGFPLSPTKLSQYSYI</sequence>
<accession>A0ACC5WKF7</accession>
<reference evidence="1 2" key="1">
    <citation type="journal article" date="2022" name="bioRxiv">
        <title>An ancient truncated duplication of the anti-Mullerian hormone receptor type 2 gene is a potential conserved master sex determinant in the Pangasiidae catfish family.</title>
        <authorList>
            <person name="Wen M."/>
            <person name="Pan Q."/>
            <person name="Jouanno E."/>
            <person name="Montfort J."/>
            <person name="Zahm M."/>
            <person name="Cabau C."/>
            <person name="Klopp C."/>
            <person name="Iampietro C."/>
            <person name="Roques C."/>
            <person name="Bouchez O."/>
            <person name="Castinel A."/>
            <person name="Donnadieu C."/>
            <person name="Parrinello H."/>
            <person name="Poncet C."/>
            <person name="Belmonte E."/>
            <person name="Gautier V."/>
            <person name="Avarre J.-C."/>
            <person name="Dugue R."/>
            <person name="Gustiano R."/>
            <person name="Ha T.T.T."/>
            <person name="Campet M."/>
            <person name="Sriphairoj K."/>
            <person name="Ribolli J."/>
            <person name="de Almeida F.L."/>
            <person name="Desvignes T."/>
            <person name="Postlethwait J.H."/>
            <person name="Bucao C.F."/>
            <person name="Robinson-Rechavi M."/>
            <person name="Bobe J."/>
            <person name="Herpin A."/>
            <person name="Guiguen Y."/>
        </authorList>
    </citation>
    <scope>NUCLEOTIDE SEQUENCE [LARGE SCALE GENOMIC DNA]</scope>
    <source>
        <strain evidence="1">YG-Dec2019</strain>
    </source>
</reference>
<protein>
    <submittedName>
        <fullName evidence="1">Uncharacterized protein</fullName>
    </submittedName>
</protein>
<dbReference type="EMBL" id="CM040459">
    <property type="protein sequence ID" value="MCI4379537.1"/>
    <property type="molecule type" value="Genomic_DNA"/>
</dbReference>
<gene>
    <name evidence="1" type="ORF">PGIGA_G00229430</name>
</gene>
<evidence type="ECO:0000313" key="1">
    <source>
        <dbReference type="EMBL" id="MCI4379537.1"/>
    </source>
</evidence>
<name>A0ACC5WKF7_PANGG</name>
<dbReference type="Proteomes" id="UP000829447">
    <property type="component" value="Linkage Group LG6"/>
</dbReference>
<organism evidence="1 2">
    <name type="scientific">Pangasianodon gigas</name>
    <name type="common">Mekong giant catfish</name>
    <name type="synonym">Pangasius gigas</name>
    <dbReference type="NCBI Taxonomy" id="30993"/>
    <lineage>
        <taxon>Eukaryota</taxon>
        <taxon>Metazoa</taxon>
        <taxon>Chordata</taxon>
        <taxon>Craniata</taxon>
        <taxon>Vertebrata</taxon>
        <taxon>Euteleostomi</taxon>
        <taxon>Actinopterygii</taxon>
        <taxon>Neopterygii</taxon>
        <taxon>Teleostei</taxon>
        <taxon>Ostariophysi</taxon>
        <taxon>Siluriformes</taxon>
        <taxon>Pangasiidae</taxon>
        <taxon>Pangasianodon</taxon>
    </lineage>
</organism>
<keyword evidence="2" id="KW-1185">Reference proteome</keyword>
<evidence type="ECO:0000313" key="2">
    <source>
        <dbReference type="Proteomes" id="UP000829447"/>
    </source>
</evidence>